<name>A0A401GEJ4_9APHY</name>
<dbReference type="GO" id="GO:0005737">
    <property type="term" value="C:cytoplasm"/>
    <property type="evidence" value="ECO:0007669"/>
    <property type="project" value="TreeGrafter"/>
</dbReference>
<dbReference type="InterPro" id="IPR006001">
    <property type="entry name" value="Therm_gnt_kin"/>
</dbReference>
<comment type="similarity">
    <text evidence="2">Belongs to the gluconokinase GntK/GntV family.</text>
</comment>
<evidence type="ECO:0000256" key="3">
    <source>
        <dbReference type="ARBA" id="ARBA00012054"/>
    </source>
</evidence>
<evidence type="ECO:0000256" key="7">
    <source>
        <dbReference type="ARBA" id="ARBA00022840"/>
    </source>
</evidence>
<keyword evidence="6 11" id="KW-0418">Kinase</keyword>
<dbReference type="RefSeq" id="XP_027611512.1">
    <property type="nucleotide sequence ID" value="XM_027755711.1"/>
</dbReference>
<dbReference type="Gene3D" id="3.40.50.300">
    <property type="entry name" value="P-loop containing nucleotide triphosphate hydrolases"/>
    <property type="match status" value="1"/>
</dbReference>
<evidence type="ECO:0000256" key="2">
    <source>
        <dbReference type="ARBA" id="ARBA00008420"/>
    </source>
</evidence>
<evidence type="ECO:0000256" key="4">
    <source>
        <dbReference type="ARBA" id="ARBA00022679"/>
    </source>
</evidence>
<dbReference type="PANTHER" id="PTHR43442:SF3">
    <property type="entry name" value="GLUCONOKINASE-RELATED"/>
    <property type="match status" value="1"/>
</dbReference>
<evidence type="ECO:0000256" key="8">
    <source>
        <dbReference type="ARBA" id="ARBA00029835"/>
    </source>
</evidence>
<dbReference type="GeneID" id="38777516"/>
<dbReference type="FunCoup" id="A0A401GEJ4">
    <property type="interactions" value="593"/>
</dbReference>
<dbReference type="GO" id="GO:0005975">
    <property type="term" value="P:carbohydrate metabolic process"/>
    <property type="evidence" value="ECO:0007669"/>
    <property type="project" value="InterPro"/>
</dbReference>
<comment type="catalytic activity">
    <reaction evidence="9">
        <text>D-gluconate + ATP = 6-phospho-D-gluconate + ADP + H(+)</text>
        <dbReference type="Rhea" id="RHEA:19433"/>
        <dbReference type="ChEBI" id="CHEBI:15378"/>
        <dbReference type="ChEBI" id="CHEBI:18391"/>
        <dbReference type="ChEBI" id="CHEBI:30616"/>
        <dbReference type="ChEBI" id="CHEBI:58759"/>
        <dbReference type="ChEBI" id="CHEBI:456216"/>
        <dbReference type="EC" id="2.7.1.12"/>
    </reaction>
</comment>
<reference evidence="11 12" key="1">
    <citation type="journal article" date="2018" name="Sci. Rep.">
        <title>Genome sequence of the cauliflower mushroom Sparassis crispa (Hanabiratake) and its association with beneficial usage.</title>
        <authorList>
            <person name="Kiyama R."/>
            <person name="Furutani Y."/>
            <person name="Kawaguchi K."/>
            <person name="Nakanishi T."/>
        </authorList>
    </citation>
    <scope>NUCLEOTIDE SEQUENCE [LARGE SCALE GENOMIC DNA]</scope>
</reference>
<feature type="region of interest" description="Disordered" evidence="10">
    <location>
        <begin position="88"/>
        <end position="128"/>
    </location>
</feature>
<organism evidence="11 12">
    <name type="scientific">Sparassis crispa</name>
    <dbReference type="NCBI Taxonomy" id="139825"/>
    <lineage>
        <taxon>Eukaryota</taxon>
        <taxon>Fungi</taxon>
        <taxon>Dikarya</taxon>
        <taxon>Basidiomycota</taxon>
        <taxon>Agaricomycotina</taxon>
        <taxon>Agaricomycetes</taxon>
        <taxon>Polyporales</taxon>
        <taxon>Sparassidaceae</taxon>
        <taxon>Sparassis</taxon>
    </lineage>
</organism>
<gene>
    <name evidence="11" type="ORF">SCP_0303140</name>
</gene>
<dbReference type="EMBL" id="BFAD01000003">
    <property type="protein sequence ID" value="GBE80599.1"/>
    <property type="molecule type" value="Genomic_DNA"/>
</dbReference>
<dbReference type="Proteomes" id="UP000287166">
    <property type="component" value="Unassembled WGS sequence"/>
</dbReference>
<evidence type="ECO:0000313" key="12">
    <source>
        <dbReference type="Proteomes" id="UP000287166"/>
    </source>
</evidence>
<dbReference type="AlphaFoldDB" id="A0A401GEJ4"/>
<keyword evidence="7" id="KW-0067">ATP-binding</keyword>
<dbReference type="GO" id="GO:0005524">
    <property type="term" value="F:ATP binding"/>
    <property type="evidence" value="ECO:0007669"/>
    <property type="project" value="UniProtKB-KW"/>
</dbReference>
<evidence type="ECO:0000313" key="11">
    <source>
        <dbReference type="EMBL" id="GBE80599.1"/>
    </source>
</evidence>
<evidence type="ECO:0000256" key="9">
    <source>
        <dbReference type="ARBA" id="ARBA00048090"/>
    </source>
</evidence>
<comment type="caution">
    <text evidence="11">The sequence shown here is derived from an EMBL/GenBank/DDBJ whole genome shotgun (WGS) entry which is preliminary data.</text>
</comment>
<keyword evidence="4" id="KW-0808">Transferase</keyword>
<dbReference type="InParanoid" id="A0A401GEJ4"/>
<evidence type="ECO:0000256" key="5">
    <source>
        <dbReference type="ARBA" id="ARBA00022741"/>
    </source>
</evidence>
<keyword evidence="12" id="KW-1185">Reference proteome</keyword>
<accession>A0A401GEJ4</accession>
<keyword evidence="5" id="KW-0547">Nucleotide-binding</keyword>
<dbReference type="OrthoDB" id="275177at2759"/>
<proteinExistence type="inferred from homology"/>
<dbReference type="CDD" id="cd02021">
    <property type="entry name" value="GntK"/>
    <property type="match status" value="1"/>
</dbReference>
<sequence>MSEPSPSSSSREDPKPKPVLLIVMGVAGTGKTTLAHALSELLRLPYVEGDALHPPANIAKMSAGHPLDDADREPWLARLRTTAERIVAQQQQQQQQAGLAPAVPSSDHCTSIAPPPAPSSSPPPPLRPGVLVTCSALKASYRSILRGTPRPPHGALPDAPAPALATYFVYIRGDRALLLERVARRRGHYMKANMVDSQLGALESPEGEEGVVVVDMTDATEVQVAKVLEAFEGVISPAA</sequence>
<protein>
    <recommendedName>
        <fullName evidence="3">gluconokinase</fullName>
        <ecNumber evidence="3">2.7.1.12</ecNumber>
    </recommendedName>
    <alternativeName>
        <fullName evidence="8">Gluconate kinase</fullName>
    </alternativeName>
</protein>
<dbReference type="GO" id="GO:0046316">
    <property type="term" value="F:gluconokinase activity"/>
    <property type="evidence" value="ECO:0007669"/>
    <property type="project" value="UniProtKB-EC"/>
</dbReference>
<feature type="compositionally biased region" description="Pro residues" evidence="10">
    <location>
        <begin position="113"/>
        <end position="127"/>
    </location>
</feature>
<dbReference type="STRING" id="139825.A0A401GEJ4"/>
<dbReference type="UniPathway" id="UPA00792"/>
<dbReference type="EC" id="2.7.1.12" evidence="3"/>
<dbReference type="PANTHER" id="PTHR43442">
    <property type="entry name" value="GLUCONOKINASE-RELATED"/>
    <property type="match status" value="1"/>
</dbReference>
<evidence type="ECO:0000256" key="10">
    <source>
        <dbReference type="SAM" id="MobiDB-lite"/>
    </source>
</evidence>
<evidence type="ECO:0000256" key="1">
    <source>
        <dbReference type="ARBA" id="ARBA00004875"/>
    </source>
</evidence>
<comment type="pathway">
    <text evidence="1">Carbohydrate acid metabolism; D-gluconate degradation.</text>
</comment>
<evidence type="ECO:0000256" key="6">
    <source>
        <dbReference type="ARBA" id="ARBA00022777"/>
    </source>
</evidence>
<dbReference type="InterPro" id="IPR027417">
    <property type="entry name" value="P-loop_NTPase"/>
</dbReference>
<dbReference type="SUPFAM" id="SSF52540">
    <property type="entry name" value="P-loop containing nucleoside triphosphate hydrolases"/>
    <property type="match status" value="1"/>
</dbReference>